<evidence type="ECO:0000259" key="15">
    <source>
        <dbReference type="Pfam" id="PF15024"/>
    </source>
</evidence>
<dbReference type="GeneID" id="85498892"/>
<comment type="catalytic activity">
    <reaction evidence="13">
        <text>N(4)-{beta-D-GlcNAc-(1-&gt;2)-[beta-D-GlcNAc-(1-&gt;4)]-alpha-D-Man-(1-&gt;3)-[beta-D-GlcNAc-(1-&gt;2)-alpha-D-Man-(1-&gt;6)]-beta-D-Man-(1-&gt;4)-beta-D-GlcNAc-(1-&gt;4)-beta-D-GlcNAc}-L-asparaginyl-[protein] + UDP-N-acetyl-alpha-D-glucosamine = N(4)-{beta-D-GlcNAc-(1-&gt;2)-[beta-D-GlcNAc-(1-&gt;4)]-alpha-D-Man-(1-&gt;3)-[beta-D-GlcNAc-(1-&gt;2)-[beta-D-GlcNAc-(1-&gt;6)]-alpha-D-Man-(1-&gt;6)]-beta-D-Man-(1-&gt;4)-beta-D-GlcNAc-(1-&gt;4)-beta-D-GlcNAc}-L-asparaginyl-[protein] + UDP + H(+)</text>
        <dbReference type="Rhea" id="RHEA:16921"/>
        <dbReference type="Rhea" id="RHEA-COMP:14374"/>
        <dbReference type="Rhea" id="RHEA-COMP:14377"/>
        <dbReference type="ChEBI" id="CHEBI:15378"/>
        <dbReference type="ChEBI" id="CHEBI:57705"/>
        <dbReference type="ChEBI" id="CHEBI:58223"/>
        <dbReference type="ChEBI" id="CHEBI:139507"/>
        <dbReference type="ChEBI" id="CHEBI:139510"/>
        <dbReference type="EC" id="2.4.1.155"/>
    </reaction>
</comment>
<dbReference type="InterPro" id="IPR052105">
    <property type="entry name" value="MGAT5_Glycosyltransferase"/>
</dbReference>
<keyword evidence="9 14" id="KW-1133">Transmembrane helix</keyword>
<accession>A0AA48LAL1</accession>
<dbReference type="GO" id="GO:0030144">
    <property type="term" value="F:alpha-1,6-mannosylglycoprotein 6-beta-N-acetylglucosaminyltransferase activity"/>
    <property type="evidence" value="ECO:0007669"/>
    <property type="project" value="UniProtKB-EC"/>
</dbReference>
<dbReference type="AlphaFoldDB" id="A0AA48LAL1"/>
<name>A0AA48LAL1_9TREE</name>
<protein>
    <recommendedName>
        <fullName evidence="4">alpha-1,6-mannosyl-glycoprotein 6-beta-N-acetylglucosaminyltransferase</fullName>
        <ecNumber evidence="4">2.4.1.155</ecNumber>
    </recommendedName>
</protein>
<dbReference type="InterPro" id="IPR026116">
    <property type="entry name" value="GT18_cat"/>
</dbReference>
<sequence>MTRPGEDDREALLGADLGHERYQRSRVPAWRPVRFRYFNGRWTLIIVALAVLGFIGHLASDPDNRARISRVGFTPSWNGPTEEDLDAAARARQLMKDMKERYPEEDGYQLPRRDNYVALERLATCLEAGTCTDSERKVILLATFHFGNSELGWNGGEQVWARATITAFRELNHTLLFSWRHMDTLLNYQALPELVTHVLWERSEFAICQRRNDTNYREMDKADYLTKPWHDWQTGPKRCMQADDYPQGIPYWKSFQFWFFVETDHPLGGHWILAPENYDMWYRNVNHTYIGYSIEHRCEQFPKFEHREHRGLVLAKTLSYFEEKTNGFFNILRKAREGVRPHSEGGNDVNFDLVTTAGAKGDHIEVLGIDSLGRMNQTEWTEVLARSKLLLGIGRPIVSPSPYYALCMGVPFIQPVSNWDKNYPEDRTKWQTQQMGIRMIEEPYVYHVKVGDEDGLRAAMQRAIDNPIKPYIPPPMTWDAFMGRVQKLLNHDWHAEAKDYVRWKYHNAPEWQYLAMDPPDKVQG</sequence>
<comment type="similarity">
    <text evidence="3">Belongs to the glycosyltransferase 18 family.</text>
</comment>
<reference evidence="16" key="1">
    <citation type="journal article" date="2023" name="BMC Genomics">
        <title>Chromosome-level genome assemblies of Cutaneotrichosporon spp. (Trichosporonales, Basidiomycota) reveal imbalanced evolution between nucleotide sequences and chromosome synteny.</title>
        <authorList>
            <person name="Kobayashi Y."/>
            <person name="Kayamori A."/>
            <person name="Aoki K."/>
            <person name="Shiwa Y."/>
            <person name="Matsutani M."/>
            <person name="Fujita N."/>
            <person name="Sugita T."/>
            <person name="Iwasaki W."/>
            <person name="Tanaka N."/>
            <person name="Takashima M."/>
        </authorList>
    </citation>
    <scope>NUCLEOTIDE SEQUENCE</scope>
    <source>
        <strain evidence="16">HIS019</strain>
    </source>
</reference>
<evidence type="ECO:0000256" key="10">
    <source>
        <dbReference type="ARBA" id="ARBA00023034"/>
    </source>
</evidence>
<evidence type="ECO:0000256" key="14">
    <source>
        <dbReference type="SAM" id="Phobius"/>
    </source>
</evidence>
<evidence type="ECO:0000256" key="4">
    <source>
        <dbReference type="ARBA" id="ARBA00012671"/>
    </source>
</evidence>
<keyword evidence="6" id="KW-0808">Transferase</keyword>
<feature type="domain" description="Glycosyltransferase family 18 catalytic" evidence="15">
    <location>
        <begin position="269"/>
        <end position="492"/>
    </location>
</feature>
<comment type="subcellular location">
    <subcellularLocation>
        <location evidence="1">Golgi apparatus membrane</location>
        <topology evidence="1">Single-pass type II membrane protein</topology>
    </subcellularLocation>
</comment>
<evidence type="ECO:0000256" key="8">
    <source>
        <dbReference type="ARBA" id="ARBA00022968"/>
    </source>
</evidence>
<keyword evidence="8" id="KW-0735">Signal-anchor</keyword>
<keyword evidence="5" id="KW-0328">Glycosyltransferase</keyword>
<evidence type="ECO:0000256" key="13">
    <source>
        <dbReference type="ARBA" id="ARBA00048243"/>
    </source>
</evidence>
<evidence type="ECO:0000256" key="5">
    <source>
        <dbReference type="ARBA" id="ARBA00022676"/>
    </source>
</evidence>
<keyword evidence="11 14" id="KW-0472">Membrane</keyword>
<organism evidence="16 17">
    <name type="scientific">Cutaneotrichosporon cavernicola</name>
    <dbReference type="NCBI Taxonomy" id="279322"/>
    <lineage>
        <taxon>Eukaryota</taxon>
        <taxon>Fungi</taxon>
        <taxon>Dikarya</taxon>
        <taxon>Basidiomycota</taxon>
        <taxon>Agaricomycotina</taxon>
        <taxon>Tremellomycetes</taxon>
        <taxon>Trichosporonales</taxon>
        <taxon>Trichosporonaceae</taxon>
        <taxon>Cutaneotrichosporon</taxon>
    </lineage>
</organism>
<dbReference type="EC" id="2.4.1.155" evidence="4"/>
<keyword evidence="7 14" id="KW-0812">Transmembrane</keyword>
<evidence type="ECO:0000256" key="2">
    <source>
        <dbReference type="ARBA" id="ARBA00004922"/>
    </source>
</evidence>
<dbReference type="GO" id="GO:0006487">
    <property type="term" value="P:protein N-linked glycosylation"/>
    <property type="evidence" value="ECO:0007669"/>
    <property type="project" value="TreeGrafter"/>
</dbReference>
<evidence type="ECO:0000256" key="12">
    <source>
        <dbReference type="ARBA" id="ARBA00023180"/>
    </source>
</evidence>
<dbReference type="GO" id="GO:0000139">
    <property type="term" value="C:Golgi membrane"/>
    <property type="evidence" value="ECO:0007669"/>
    <property type="project" value="UniProtKB-SubCell"/>
</dbReference>
<proteinExistence type="inferred from homology"/>
<evidence type="ECO:0000313" key="17">
    <source>
        <dbReference type="Proteomes" id="UP001233271"/>
    </source>
</evidence>
<evidence type="ECO:0000313" key="16">
    <source>
        <dbReference type="EMBL" id="BEI95022.1"/>
    </source>
</evidence>
<evidence type="ECO:0000256" key="11">
    <source>
        <dbReference type="ARBA" id="ARBA00023136"/>
    </source>
</evidence>
<dbReference type="Proteomes" id="UP001233271">
    <property type="component" value="Chromosome 7b"/>
</dbReference>
<dbReference type="EMBL" id="AP028219">
    <property type="protein sequence ID" value="BEI95022.1"/>
    <property type="molecule type" value="Genomic_DNA"/>
</dbReference>
<gene>
    <name evidence="16" type="ORF">CcaverHIS019_0706030</name>
</gene>
<dbReference type="PANTHER" id="PTHR15075">
    <property type="entry name" value="ALPHA-MANNOSIDE BETA-1,6-N-ACETYLGLUCOSAMINYLTRANSFERASE"/>
    <property type="match status" value="1"/>
</dbReference>
<evidence type="ECO:0000256" key="6">
    <source>
        <dbReference type="ARBA" id="ARBA00022679"/>
    </source>
</evidence>
<feature type="transmembrane region" description="Helical" evidence="14">
    <location>
        <begin position="42"/>
        <end position="60"/>
    </location>
</feature>
<dbReference type="KEGG" id="ccac:CcaHIS019_0706030"/>
<evidence type="ECO:0000256" key="1">
    <source>
        <dbReference type="ARBA" id="ARBA00004323"/>
    </source>
</evidence>
<keyword evidence="17" id="KW-1185">Reference proteome</keyword>
<keyword evidence="12" id="KW-0325">Glycoprotein</keyword>
<evidence type="ECO:0000256" key="9">
    <source>
        <dbReference type="ARBA" id="ARBA00022989"/>
    </source>
</evidence>
<dbReference type="PANTHER" id="PTHR15075:SF2">
    <property type="entry name" value="ALPHA-1,6-MANNOSYLGLYCOPROTEIN 6-BETA-N-ACETYLGLUCOSAMINYLTRANSFERASE"/>
    <property type="match status" value="1"/>
</dbReference>
<evidence type="ECO:0000256" key="3">
    <source>
        <dbReference type="ARBA" id="ARBA00007477"/>
    </source>
</evidence>
<dbReference type="Pfam" id="PF15024">
    <property type="entry name" value="Glyco_transf_18"/>
    <property type="match status" value="1"/>
</dbReference>
<keyword evidence="10" id="KW-0333">Golgi apparatus</keyword>
<dbReference type="RefSeq" id="XP_060460287.1">
    <property type="nucleotide sequence ID" value="XM_060604054.1"/>
</dbReference>
<evidence type="ECO:0000256" key="7">
    <source>
        <dbReference type="ARBA" id="ARBA00022692"/>
    </source>
</evidence>
<comment type="pathway">
    <text evidence="2">Protein modification; protein glycosylation.</text>
</comment>